<accession>A0A6C0KEA1</accession>
<dbReference type="EMBL" id="MN740880">
    <property type="protein sequence ID" value="QHU16355.1"/>
    <property type="molecule type" value="Genomic_DNA"/>
</dbReference>
<reference evidence="1" key="1">
    <citation type="journal article" date="2020" name="Nature">
        <title>Giant virus diversity and host interactions through global metagenomics.</title>
        <authorList>
            <person name="Schulz F."/>
            <person name="Roux S."/>
            <person name="Paez-Espino D."/>
            <person name="Jungbluth S."/>
            <person name="Walsh D.A."/>
            <person name="Denef V.J."/>
            <person name="McMahon K.D."/>
            <person name="Konstantinidis K.T."/>
            <person name="Eloe-Fadrosh E.A."/>
            <person name="Kyrpides N.C."/>
            <person name="Woyke T."/>
        </authorList>
    </citation>
    <scope>NUCLEOTIDE SEQUENCE</scope>
    <source>
        <strain evidence="1">GVMAG-S-3300011013-78</strain>
    </source>
</reference>
<proteinExistence type="predicted"/>
<protein>
    <submittedName>
        <fullName evidence="1">Uncharacterized protein</fullName>
    </submittedName>
</protein>
<organism evidence="1">
    <name type="scientific">viral metagenome</name>
    <dbReference type="NCBI Taxonomy" id="1070528"/>
    <lineage>
        <taxon>unclassified sequences</taxon>
        <taxon>metagenomes</taxon>
        <taxon>organismal metagenomes</taxon>
    </lineage>
</organism>
<evidence type="ECO:0000313" key="1">
    <source>
        <dbReference type="EMBL" id="QHU16355.1"/>
    </source>
</evidence>
<sequence>MNDNLYDDKNYNNNFENENDVIKFIIQYEKIINNYLDNIISNIKTSNMTHYKFIIINGLKALNHIFNLLLLYTKNLNLTLKHCEKSHYFYVEFINQISYDNQNFLQLNSIDAILFIYKKTIYDINPEYRKKFTLDNENDNNILKKINTINKVIYKIRNYIINNSKITIDDKNNIMKHNDDIITLTKKIIMLNNEKISNLNNFIDILLNKKNDTSIFIDLIEAFIKKNKKKEIRLSLINNRLQSEDYDSLIHTNKFIPWLFHF</sequence>
<name>A0A6C0KEA1_9ZZZZ</name>
<dbReference type="AlphaFoldDB" id="A0A6C0KEA1"/>